<comment type="catalytic activity">
    <reaction evidence="8">
        <text>N-terminal L-seryl-L-prolyl-L-lysyl-[protein] + 3 S-adenosyl-L-methionine = N-terminal N,N,N-trimethyl-L-seryl-L-prolyl-L-lysyl-[protein] + 3 S-adenosyl-L-homocysteine + 3 H(+)</text>
        <dbReference type="Rhea" id="RHEA:54724"/>
        <dbReference type="Rhea" id="RHEA-COMP:13789"/>
        <dbReference type="Rhea" id="RHEA-COMP:13973"/>
        <dbReference type="ChEBI" id="CHEBI:15378"/>
        <dbReference type="ChEBI" id="CHEBI:57856"/>
        <dbReference type="ChEBI" id="CHEBI:59789"/>
        <dbReference type="ChEBI" id="CHEBI:138061"/>
        <dbReference type="ChEBI" id="CHEBI:138317"/>
        <dbReference type="EC" id="2.1.1.244"/>
    </reaction>
</comment>
<dbReference type="OrthoDB" id="1298661at2759"/>
<dbReference type="EMBL" id="KK583717">
    <property type="protein sequence ID" value="KDO17272.1"/>
    <property type="molecule type" value="Genomic_DNA"/>
</dbReference>
<feature type="binding site" evidence="11">
    <location>
        <position position="118"/>
    </location>
    <ligand>
        <name>S-adenosyl-L-methionine</name>
        <dbReference type="ChEBI" id="CHEBI:59789"/>
    </ligand>
</feature>
<evidence type="ECO:0000256" key="11">
    <source>
        <dbReference type="PIRSR" id="PIRSR016958-1"/>
    </source>
</evidence>
<feature type="binding site" evidence="11">
    <location>
        <position position="179"/>
    </location>
    <ligand>
        <name>S-adenosyl-L-methionine</name>
        <dbReference type="ChEBI" id="CHEBI:59789"/>
    </ligand>
</feature>
<dbReference type="CDD" id="cd02440">
    <property type="entry name" value="AdoMet_MTases"/>
    <property type="match status" value="1"/>
</dbReference>
<dbReference type="GeneID" id="24138669"/>
<comment type="catalytic activity">
    <reaction evidence="9">
        <text>N-terminal L-prolyl-L-prolyl-L-lysyl-[protein] + 2 S-adenosyl-L-methionine = N-terminal N,N-dimethyl-L-prolyl-L-prolyl-L-lysyl-[protein] + 2 S-adenosyl-L-homocysteine + 2 H(+)</text>
        <dbReference type="Rhea" id="RHEA:54736"/>
        <dbReference type="Rhea" id="RHEA-COMP:13787"/>
        <dbReference type="Rhea" id="RHEA-COMP:13974"/>
        <dbReference type="ChEBI" id="CHEBI:15378"/>
        <dbReference type="ChEBI" id="CHEBI:57856"/>
        <dbReference type="ChEBI" id="CHEBI:59789"/>
        <dbReference type="ChEBI" id="CHEBI:138059"/>
        <dbReference type="ChEBI" id="CHEBI:138318"/>
        <dbReference type="EC" id="2.1.1.244"/>
    </reaction>
</comment>
<comment type="catalytic activity">
    <reaction evidence="10">
        <text>N-terminal L-alanyl-L-prolyl-L-lysyl-[protein] + 3 S-adenosyl-L-methionine = N-terminal N,N,N-trimethyl-L-alanyl-L-prolyl-L-lysyl-[protein] + 3 S-adenosyl-L-homocysteine + 3 H(+)</text>
        <dbReference type="Rhea" id="RHEA:54712"/>
        <dbReference type="Rhea" id="RHEA-COMP:13785"/>
        <dbReference type="Rhea" id="RHEA-COMP:13971"/>
        <dbReference type="ChEBI" id="CHEBI:15378"/>
        <dbReference type="ChEBI" id="CHEBI:57856"/>
        <dbReference type="ChEBI" id="CHEBI:59789"/>
        <dbReference type="ChEBI" id="CHEBI:138057"/>
        <dbReference type="ChEBI" id="CHEBI:138315"/>
        <dbReference type="EC" id="2.1.1.244"/>
    </reaction>
</comment>
<evidence type="ECO:0000313" key="12">
    <source>
        <dbReference type="EMBL" id="KDO17272.1"/>
    </source>
</evidence>
<dbReference type="PANTHER" id="PTHR12753">
    <property type="entry name" value="AD-003 - RELATED"/>
    <property type="match status" value="1"/>
</dbReference>
<feature type="binding site" evidence="11">
    <location>
        <position position="113"/>
    </location>
    <ligand>
        <name>S-adenosyl-L-methionine</name>
        <dbReference type="ChEBI" id="CHEBI:59789"/>
    </ligand>
</feature>
<evidence type="ECO:0000256" key="4">
    <source>
        <dbReference type="ARBA" id="ARBA00022691"/>
    </source>
</evidence>
<dbReference type="OMA" id="ETYYCFN"/>
<reference evidence="12 13" key="1">
    <citation type="journal article" date="2013" name="PLoS Genet.">
        <title>Distinctive expansion of potential virulence genes in the genome of the oomycete fish pathogen Saprolegnia parasitica.</title>
        <authorList>
            <person name="Jiang R.H."/>
            <person name="de Bruijn I."/>
            <person name="Haas B.J."/>
            <person name="Belmonte R."/>
            <person name="Lobach L."/>
            <person name="Christie J."/>
            <person name="van den Ackerveken G."/>
            <person name="Bottin A."/>
            <person name="Bulone V."/>
            <person name="Diaz-Moreno S.M."/>
            <person name="Dumas B."/>
            <person name="Fan L."/>
            <person name="Gaulin E."/>
            <person name="Govers F."/>
            <person name="Grenville-Briggs L.J."/>
            <person name="Horner N.R."/>
            <person name="Levin J.Z."/>
            <person name="Mammella M."/>
            <person name="Meijer H.J."/>
            <person name="Morris P."/>
            <person name="Nusbaum C."/>
            <person name="Oome S."/>
            <person name="Phillips A.J."/>
            <person name="van Rooyen D."/>
            <person name="Rzeszutek E."/>
            <person name="Saraiva M."/>
            <person name="Secombes C.J."/>
            <person name="Seidl M.F."/>
            <person name="Snel B."/>
            <person name="Stassen J.H."/>
            <person name="Sykes S."/>
            <person name="Tripathy S."/>
            <person name="van den Berg H."/>
            <person name="Vega-Arreguin J.C."/>
            <person name="Wawra S."/>
            <person name="Young S.K."/>
            <person name="Zeng Q."/>
            <person name="Dieguez-Uribeondo J."/>
            <person name="Russ C."/>
            <person name="Tyler B.M."/>
            <person name="van West P."/>
        </authorList>
    </citation>
    <scope>NUCLEOTIDE SEQUENCE [LARGE SCALE GENOMIC DNA]</scope>
    <source>
        <strain evidence="12 13">CBS 223.65</strain>
    </source>
</reference>
<name>A0A067BRJ5_SAPPC</name>
<evidence type="ECO:0000313" key="13">
    <source>
        <dbReference type="Proteomes" id="UP000030745"/>
    </source>
</evidence>
<dbReference type="EC" id="2.1.1.244" evidence="5"/>
<dbReference type="InterPro" id="IPR008576">
    <property type="entry name" value="MeTrfase_NTM1"/>
</dbReference>
<dbReference type="Proteomes" id="UP000030745">
    <property type="component" value="Unassembled WGS sequence"/>
</dbReference>
<comment type="similarity">
    <text evidence="1">Belongs to the methyltransferase superfamily. NTM1 family.</text>
</comment>
<evidence type="ECO:0000256" key="10">
    <source>
        <dbReference type="ARBA" id="ARBA00048167"/>
    </source>
</evidence>
<evidence type="ECO:0000256" key="5">
    <source>
        <dbReference type="ARBA" id="ARBA00039112"/>
    </source>
</evidence>
<dbReference type="GO" id="GO:0071885">
    <property type="term" value="F:N-terminal protein N-methyltransferase activity"/>
    <property type="evidence" value="ECO:0007669"/>
    <property type="project" value="UniProtKB-EC"/>
</dbReference>
<protein>
    <recommendedName>
        <fullName evidence="6">Alpha N-terminal protein methyltransferase 1</fullName>
        <ecNumber evidence="5">2.1.1.244</ecNumber>
    </recommendedName>
    <alternativeName>
        <fullName evidence="7">X-Pro-Lys N-terminal protein methyltransferase 1</fullName>
    </alternativeName>
</protein>
<keyword evidence="2" id="KW-0489">Methyltransferase</keyword>
<sequence length="269" mass="30330">MPIDWDELKRVSAQVQADLDGVGLDFHLEFSSVYDMWTTKLADIKDDATKPAAWYTQGADYWEDEENCPPDVGGVLGGYGYISPIDIEGSTAFLARVQALRPAFKRDRAIDCGGGIGRVVKHLLLPLFASVDLLEQSPRLLKAAPRYIGAEKHRVETLLCMGMQDFDPSPNSYDLIWCQWVCPHLMDLDFIKFLQRCQQALRPGGVICIKENIIVDGSPYELDEDDSSVTRSAAYYKSIFRQANLTLLADERQEGFPEELYPVMTYALY</sequence>
<organism evidence="12 13">
    <name type="scientific">Saprolegnia parasitica (strain CBS 223.65)</name>
    <dbReference type="NCBI Taxonomy" id="695850"/>
    <lineage>
        <taxon>Eukaryota</taxon>
        <taxon>Sar</taxon>
        <taxon>Stramenopiles</taxon>
        <taxon>Oomycota</taxon>
        <taxon>Saprolegniomycetes</taxon>
        <taxon>Saprolegniales</taxon>
        <taxon>Saprolegniaceae</taxon>
        <taxon>Saprolegnia</taxon>
    </lineage>
</organism>
<dbReference type="Gene3D" id="3.40.50.150">
    <property type="entry name" value="Vaccinia Virus protein VP39"/>
    <property type="match status" value="1"/>
</dbReference>
<keyword evidence="13" id="KW-1185">Reference proteome</keyword>
<evidence type="ECO:0000256" key="6">
    <source>
        <dbReference type="ARBA" id="ARBA00039449"/>
    </source>
</evidence>
<dbReference type="RefSeq" id="XP_012212021.1">
    <property type="nucleotide sequence ID" value="XM_012356631.1"/>
</dbReference>
<proteinExistence type="inferred from homology"/>
<evidence type="ECO:0000256" key="8">
    <source>
        <dbReference type="ARBA" id="ARBA00047306"/>
    </source>
</evidence>
<dbReference type="GO" id="GO:0005737">
    <property type="term" value="C:cytoplasm"/>
    <property type="evidence" value="ECO:0007669"/>
    <property type="project" value="TreeGrafter"/>
</dbReference>
<dbReference type="PIRSF" id="PIRSF016958">
    <property type="entry name" value="DUF858_MeTrfase_lik"/>
    <property type="match status" value="1"/>
</dbReference>
<evidence type="ECO:0000256" key="9">
    <source>
        <dbReference type="ARBA" id="ARBA00047885"/>
    </source>
</evidence>
<evidence type="ECO:0000256" key="2">
    <source>
        <dbReference type="ARBA" id="ARBA00022603"/>
    </source>
</evidence>
<dbReference type="GO" id="GO:0032259">
    <property type="term" value="P:methylation"/>
    <property type="evidence" value="ECO:0007669"/>
    <property type="project" value="UniProtKB-KW"/>
</dbReference>
<feature type="binding site" evidence="11">
    <location>
        <begin position="163"/>
        <end position="164"/>
    </location>
    <ligand>
        <name>S-adenosyl-L-methionine</name>
        <dbReference type="ChEBI" id="CHEBI:59789"/>
    </ligand>
</feature>
<dbReference type="AlphaFoldDB" id="A0A067BRJ5"/>
<dbReference type="VEuPathDB" id="FungiDB:SPRG_17107"/>
<dbReference type="FunFam" id="3.40.50.150:FF:000025">
    <property type="entry name" value="N-terminal Xaa-Pro-Lys N-methyltransferase 1"/>
    <property type="match status" value="1"/>
</dbReference>
<gene>
    <name evidence="12" type="ORF">SPRG_17107</name>
</gene>
<dbReference type="SUPFAM" id="SSF53335">
    <property type="entry name" value="S-adenosyl-L-methionine-dependent methyltransferases"/>
    <property type="match status" value="1"/>
</dbReference>
<evidence type="ECO:0000256" key="3">
    <source>
        <dbReference type="ARBA" id="ARBA00022679"/>
    </source>
</evidence>
<dbReference type="Pfam" id="PF05891">
    <property type="entry name" value="Methyltransf_PK"/>
    <property type="match status" value="1"/>
</dbReference>
<dbReference type="KEGG" id="spar:SPRG_17107"/>
<accession>A0A067BRJ5</accession>
<keyword evidence="3" id="KW-0808">Transferase</keyword>
<evidence type="ECO:0000256" key="7">
    <source>
        <dbReference type="ARBA" id="ARBA00043129"/>
    </source>
</evidence>
<evidence type="ECO:0000256" key="1">
    <source>
        <dbReference type="ARBA" id="ARBA00009059"/>
    </source>
</evidence>
<dbReference type="InterPro" id="IPR029063">
    <property type="entry name" value="SAM-dependent_MTases_sf"/>
</dbReference>
<dbReference type="PANTHER" id="PTHR12753:SF0">
    <property type="entry name" value="ALPHA N-TERMINAL PROTEIN METHYLTRANSFERASE 1"/>
    <property type="match status" value="1"/>
</dbReference>
<keyword evidence="4 11" id="KW-0949">S-adenosyl-L-methionine</keyword>